<proteinExistence type="predicted"/>
<reference evidence="3 4" key="1">
    <citation type="submission" date="2018-01" db="EMBL/GenBank/DDBJ databases">
        <authorList>
            <person name="Clerissi C."/>
        </authorList>
    </citation>
    <scope>NUCLEOTIDE SEQUENCE [LARGE SCALE GENOMIC DNA]</scope>
    <source>
        <strain evidence="3">Cupriavidus taiwanensis STM 6021</strain>
    </source>
</reference>
<accession>A0A7Z7NQL2</accession>
<evidence type="ECO:0000256" key="2">
    <source>
        <dbReference type="SAM" id="SignalP"/>
    </source>
</evidence>
<dbReference type="EMBL" id="OGUU01000054">
    <property type="protein sequence ID" value="SPC26193.1"/>
    <property type="molecule type" value="Genomic_DNA"/>
</dbReference>
<feature type="compositionally biased region" description="Polar residues" evidence="1">
    <location>
        <begin position="65"/>
        <end position="78"/>
    </location>
</feature>
<evidence type="ECO:0000313" key="4">
    <source>
        <dbReference type="Proteomes" id="UP000257139"/>
    </source>
</evidence>
<keyword evidence="2" id="KW-0732">Signal</keyword>
<comment type="caution">
    <text evidence="3">The sequence shown here is derived from an EMBL/GenBank/DDBJ whole genome shotgun (WGS) entry which is preliminary data.</text>
</comment>
<organism evidence="3 4">
    <name type="scientific">Cupriavidus taiwanensis</name>
    <dbReference type="NCBI Taxonomy" id="164546"/>
    <lineage>
        <taxon>Bacteria</taxon>
        <taxon>Pseudomonadati</taxon>
        <taxon>Pseudomonadota</taxon>
        <taxon>Betaproteobacteria</taxon>
        <taxon>Burkholderiales</taxon>
        <taxon>Burkholderiaceae</taxon>
        <taxon>Cupriavidus</taxon>
    </lineage>
</organism>
<feature type="chain" id="PRO_5031425791" evidence="2">
    <location>
        <begin position="24"/>
        <end position="93"/>
    </location>
</feature>
<dbReference type="AlphaFoldDB" id="A0A7Z7NQL2"/>
<protein>
    <submittedName>
        <fullName evidence="3">Uncharacterized protein</fullName>
    </submittedName>
</protein>
<feature type="signal peptide" evidence="2">
    <location>
        <begin position="1"/>
        <end position="23"/>
    </location>
</feature>
<evidence type="ECO:0000313" key="3">
    <source>
        <dbReference type="EMBL" id="SPC26193.1"/>
    </source>
</evidence>
<gene>
    <name evidence="3" type="ORF">CBM2594_U70026</name>
</gene>
<name>A0A7Z7NQL2_9BURK</name>
<feature type="region of interest" description="Disordered" evidence="1">
    <location>
        <begin position="57"/>
        <end position="78"/>
    </location>
</feature>
<sequence length="93" mass="9993">MKFFQLFFLVPVAAAAGVSIAHADQLADVKSKGVLRAVSSLEPFAYQDTATREVVGNDVDRSEPRTNSSQIRKASAPSGSCRTCGLAKYRTQT</sequence>
<dbReference type="Proteomes" id="UP000257139">
    <property type="component" value="Unassembled WGS sequence"/>
</dbReference>
<evidence type="ECO:0000256" key="1">
    <source>
        <dbReference type="SAM" id="MobiDB-lite"/>
    </source>
</evidence>